<keyword evidence="2" id="KW-0812">Transmembrane</keyword>
<evidence type="ECO:0000313" key="3">
    <source>
        <dbReference type="EMBL" id="TQB74526.1"/>
    </source>
</evidence>
<keyword evidence="4" id="KW-1185">Reference proteome</keyword>
<keyword evidence="2" id="KW-0472">Membrane</keyword>
<dbReference type="AlphaFoldDB" id="A0A507QXG6"/>
<dbReference type="PANTHER" id="PTHR33365">
    <property type="entry name" value="YALI0B05434P"/>
    <property type="match status" value="1"/>
</dbReference>
<evidence type="ECO:0008006" key="5">
    <source>
        <dbReference type="Google" id="ProtNLM"/>
    </source>
</evidence>
<dbReference type="Pfam" id="PF11807">
    <property type="entry name" value="UstYa"/>
    <property type="match status" value="1"/>
</dbReference>
<protein>
    <recommendedName>
        <fullName evidence="5">Tat pathway signal sequence</fullName>
    </recommendedName>
</protein>
<accession>A0A507QXG6</accession>
<dbReference type="GO" id="GO:0043386">
    <property type="term" value="P:mycotoxin biosynthetic process"/>
    <property type="evidence" value="ECO:0007669"/>
    <property type="project" value="InterPro"/>
</dbReference>
<dbReference type="PANTHER" id="PTHR33365:SF14">
    <property type="entry name" value="TAT PATHWAY SIGNAL SEQUENCE"/>
    <property type="match status" value="1"/>
</dbReference>
<feature type="transmembrane region" description="Helical" evidence="2">
    <location>
        <begin position="40"/>
        <end position="67"/>
    </location>
</feature>
<dbReference type="EMBL" id="VIFY01000030">
    <property type="protein sequence ID" value="TQB74526.1"/>
    <property type="molecule type" value="Genomic_DNA"/>
</dbReference>
<organism evidence="3 4">
    <name type="scientific">Monascus purpureus</name>
    <name type="common">Red mold</name>
    <name type="synonym">Monascus anka</name>
    <dbReference type="NCBI Taxonomy" id="5098"/>
    <lineage>
        <taxon>Eukaryota</taxon>
        <taxon>Fungi</taxon>
        <taxon>Dikarya</taxon>
        <taxon>Ascomycota</taxon>
        <taxon>Pezizomycotina</taxon>
        <taxon>Eurotiomycetes</taxon>
        <taxon>Eurotiomycetidae</taxon>
        <taxon>Eurotiales</taxon>
        <taxon>Aspergillaceae</taxon>
        <taxon>Monascus</taxon>
    </lineage>
</organism>
<comment type="similarity">
    <text evidence="1">Belongs to the ustYa family.</text>
</comment>
<reference evidence="3 4" key="1">
    <citation type="submission" date="2019-06" db="EMBL/GenBank/DDBJ databases">
        <title>Wine fermentation using esterase from Monascus purpureus.</title>
        <authorList>
            <person name="Geng C."/>
            <person name="Zhang Y."/>
        </authorList>
    </citation>
    <scope>NUCLEOTIDE SEQUENCE [LARGE SCALE GENOMIC DNA]</scope>
    <source>
        <strain evidence="3">HQ1</strain>
    </source>
</reference>
<dbReference type="STRING" id="5098.A0A507QXG6"/>
<proteinExistence type="inferred from homology"/>
<dbReference type="Proteomes" id="UP000319663">
    <property type="component" value="Unassembled WGS sequence"/>
</dbReference>
<evidence type="ECO:0000256" key="1">
    <source>
        <dbReference type="ARBA" id="ARBA00035112"/>
    </source>
</evidence>
<gene>
    <name evidence="3" type="ORF">MPDQ_004632</name>
</gene>
<sequence length="305" mass="34625">MASLPGKMEAKEALLNDEEAGPSSVHQPGRRQSFRPRLQIYHFSVAFILCNLVFFLFSLAVLGFSLYQIQSLTLNVDNRLLRQTSVYSPIFDKLPIPLKLTTMNGSFWPQNPPSIFHLPPSPEVDASWDRIADTHGFVLSKAEILKMGKDPTKLYRYPESYGYGPEAYMGILDVSHHLHCLNHLRRAAHGATTHKHAHSHSHSGQQVYFNPAILFPHEVYLDHCAYVLMEFITCHADVGVVTFNKVQGTPGPFADFNVLRKCRDFQALLDWKERNQVNVSEELWEEIFVTPEGIRELPAKGKSVL</sequence>
<dbReference type="InterPro" id="IPR021765">
    <property type="entry name" value="UstYa-like"/>
</dbReference>
<keyword evidence="2" id="KW-1133">Transmembrane helix</keyword>
<name>A0A507QXG6_MONPU</name>
<evidence type="ECO:0000256" key="2">
    <source>
        <dbReference type="SAM" id="Phobius"/>
    </source>
</evidence>
<comment type="caution">
    <text evidence="3">The sequence shown here is derived from an EMBL/GenBank/DDBJ whole genome shotgun (WGS) entry which is preliminary data.</text>
</comment>
<evidence type="ECO:0000313" key="4">
    <source>
        <dbReference type="Proteomes" id="UP000319663"/>
    </source>
</evidence>